<keyword evidence="6" id="KW-1185">Reference proteome</keyword>
<dbReference type="InterPro" id="IPR055370">
    <property type="entry name" value="Lsr2_DNA-bd"/>
</dbReference>
<proteinExistence type="predicted"/>
<dbReference type="GO" id="GO:0016746">
    <property type="term" value="F:acyltransferase activity"/>
    <property type="evidence" value="ECO:0007669"/>
    <property type="project" value="InterPro"/>
</dbReference>
<dbReference type="EMBL" id="JAAXOQ010000012">
    <property type="protein sequence ID" value="NKY18851.1"/>
    <property type="molecule type" value="Genomic_DNA"/>
</dbReference>
<reference evidence="5 6" key="1">
    <citation type="submission" date="2020-04" db="EMBL/GenBank/DDBJ databases">
        <title>MicrobeNet Type strains.</title>
        <authorList>
            <person name="Nicholson A.C."/>
        </authorList>
    </citation>
    <scope>NUCLEOTIDE SEQUENCE [LARGE SCALE GENOMIC DNA]</scope>
    <source>
        <strain evidence="5 6">DSM 44113</strain>
    </source>
</reference>
<dbReference type="InterPro" id="IPR024412">
    <property type="entry name" value="Lsr2_dim_dom"/>
</dbReference>
<evidence type="ECO:0000313" key="5">
    <source>
        <dbReference type="EMBL" id="NKY18851.1"/>
    </source>
</evidence>
<feature type="domain" description="Lsr2 dimerization" evidence="3">
    <location>
        <begin position="1"/>
        <end position="63"/>
    </location>
</feature>
<accession>A0A846X165</accession>
<dbReference type="Pfam" id="PF23359">
    <property type="entry name" value="Lsr2_DNA-bd"/>
    <property type="match status" value="1"/>
</dbReference>
<dbReference type="RefSeq" id="WP_168545878.1">
    <property type="nucleotide sequence ID" value="NZ_BAAAKS010000005.1"/>
</dbReference>
<evidence type="ECO:0000259" key="3">
    <source>
        <dbReference type="Pfam" id="PF11774"/>
    </source>
</evidence>
<gene>
    <name evidence="5" type="ORF">HF999_10775</name>
</gene>
<feature type="domain" description="Lsr2 DNA-binding" evidence="4">
    <location>
        <begin position="86"/>
        <end position="118"/>
    </location>
</feature>
<comment type="caution">
    <text evidence="5">The sequence shown here is derived from an EMBL/GenBank/DDBJ whole genome shotgun (WGS) entry which is preliminary data.</text>
</comment>
<dbReference type="Gene3D" id="3.30.60.230">
    <property type="entry name" value="Lsr2, dimerization domain"/>
    <property type="match status" value="1"/>
</dbReference>
<dbReference type="Pfam" id="PF11774">
    <property type="entry name" value="Lsr2"/>
    <property type="match status" value="1"/>
</dbReference>
<evidence type="ECO:0000256" key="2">
    <source>
        <dbReference type="SAM" id="MobiDB-lite"/>
    </source>
</evidence>
<feature type="region of interest" description="Disordered" evidence="2">
    <location>
        <begin position="60"/>
        <end position="84"/>
    </location>
</feature>
<dbReference type="InterPro" id="IPR042261">
    <property type="entry name" value="Lsr2-like_dimerization"/>
</dbReference>
<evidence type="ECO:0000259" key="4">
    <source>
        <dbReference type="Pfam" id="PF23359"/>
    </source>
</evidence>
<dbReference type="GO" id="GO:0003677">
    <property type="term" value="F:DNA binding"/>
    <property type="evidence" value="ECO:0007669"/>
    <property type="project" value="UniProtKB-KW"/>
</dbReference>
<sequence>MAKKIIQVVEYVDDLDGSPLEEGQVQTVQFGWGGASYEIDLSKKNADKLEALIKPYVGSARRTSRGRGGTVASKRPGTGSGRSKDELLAIREWLRANGHEVSDRGRIPQTLLDAYDDAH</sequence>
<dbReference type="Proteomes" id="UP000582646">
    <property type="component" value="Unassembled WGS sequence"/>
</dbReference>
<evidence type="ECO:0000313" key="6">
    <source>
        <dbReference type="Proteomes" id="UP000582646"/>
    </source>
</evidence>
<name>A0A846X165_9ACTN</name>
<dbReference type="Gene3D" id="4.10.320.10">
    <property type="entry name" value="E3-binding domain"/>
    <property type="match status" value="1"/>
</dbReference>
<keyword evidence="1" id="KW-0238">DNA-binding</keyword>
<dbReference type="InterPro" id="IPR036625">
    <property type="entry name" value="E3-bd_dom_sf"/>
</dbReference>
<evidence type="ECO:0000256" key="1">
    <source>
        <dbReference type="ARBA" id="ARBA00023125"/>
    </source>
</evidence>
<dbReference type="AlphaFoldDB" id="A0A846X165"/>
<organism evidence="5 6">
    <name type="scientific">Tsukamurella spumae</name>
    <dbReference type="NCBI Taxonomy" id="44753"/>
    <lineage>
        <taxon>Bacteria</taxon>
        <taxon>Bacillati</taxon>
        <taxon>Actinomycetota</taxon>
        <taxon>Actinomycetes</taxon>
        <taxon>Mycobacteriales</taxon>
        <taxon>Tsukamurellaceae</taxon>
        <taxon>Tsukamurella</taxon>
    </lineage>
</organism>
<protein>
    <submittedName>
        <fullName evidence="5">Lsr2 family protein</fullName>
    </submittedName>
</protein>